<dbReference type="Gene3D" id="2.40.30.270">
    <property type="match status" value="1"/>
</dbReference>
<dbReference type="Pfam" id="PF13087">
    <property type="entry name" value="AAA_12"/>
    <property type="match status" value="1"/>
</dbReference>
<dbReference type="PANTHER" id="PTHR43788">
    <property type="entry name" value="DNA2/NAM7 HELICASE FAMILY MEMBER"/>
    <property type="match status" value="1"/>
</dbReference>
<keyword evidence="2" id="KW-0547">Nucleotide-binding</keyword>
<keyword evidence="5" id="KW-0067">ATP-binding</keyword>
<reference evidence="8" key="1">
    <citation type="submission" date="2021-01" db="EMBL/GenBank/DDBJ databases">
        <authorList>
            <person name="Corre E."/>
            <person name="Pelletier E."/>
            <person name="Niang G."/>
            <person name="Scheremetjew M."/>
            <person name="Finn R."/>
            <person name="Kale V."/>
            <person name="Holt S."/>
            <person name="Cochrane G."/>
            <person name="Meng A."/>
            <person name="Brown T."/>
            <person name="Cohen L."/>
        </authorList>
    </citation>
    <scope>NUCLEOTIDE SEQUENCE</scope>
    <source>
        <strain evidence="8">CCMP1897</strain>
    </source>
</reference>
<evidence type="ECO:0000256" key="1">
    <source>
        <dbReference type="ARBA" id="ARBA00007913"/>
    </source>
</evidence>
<dbReference type="Gene3D" id="3.40.50.300">
    <property type="entry name" value="P-loop containing nucleotide triphosphate hydrolases"/>
    <property type="match status" value="2"/>
</dbReference>
<evidence type="ECO:0000256" key="3">
    <source>
        <dbReference type="ARBA" id="ARBA00022801"/>
    </source>
</evidence>
<evidence type="ECO:0000256" key="5">
    <source>
        <dbReference type="ARBA" id="ARBA00022840"/>
    </source>
</evidence>
<gene>
    <name evidence="8" type="ORF">PSAL00342_LOCUS6914</name>
</gene>
<evidence type="ECO:0000259" key="7">
    <source>
        <dbReference type="SMART" id="SM00382"/>
    </source>
</evidence>
<evidence type="ECO:0000313" key="8">
    <source>
        <dbReference type="EMBL" id="CAE0613015.1"/>
    </source>
</evidence>
<keyword evidence="4" id="KW-0347">Helicase</keyword>
<dbReference type="GO" id="GO:0005524">
    <property type="term" value="F:ATP binding"/>
    <property type="evidence" value="ECO:0007669"/>
    <property type="project" value="UniProtKB-KW"/>
</dbReference>
<protein>
    <recommendedName>
        <fullName evidence="7">AAA+ ATPase domain-containing protein</fullName>
    </recommendedName>
</protein>
<name>A0A7S3UGG0_9CHLO</name>
<dbReference type="InterPro" id="IPR050534">
    <property type="entry name" value="Coronavir_polyprotein_1ab"/>
</dbReference>
<dbReference type="AlphaFoldDB" id="A0A7S3UGG0"/>
<dbReference type="InterPro" id="IPR041679">
    <property type="entry name" value="DNA2/NAM7-like_C"/>
</dbReference>
<dbReference type="EMBL" id="HBIS01007977">
    <property type="protein sequence ID" value="CAE0613015.1"/>
    <property type="molecule type" value="Transcribed_RNA"/>
</dbReference>
<dbReference type="PANTHER" id="PTHR43788:SF3">
    <property type="entry name" value="P-LOOP CONTAINING NUCLEOSIDE TRIPHOSPHATE HYDROLASES SUPERFAMILY PROTEIN"/>
    <property type="match status" value="1"/>
</dbReference>
<accession>A0A7S3UGG0</accession>
<dbReference type="SMART" id="SM00382">
    <property type="entry name" value="AAA"/>
    <property type="match status" value="1"/>
</dbReference>
<dbReference type="Pfam" id="PF13086">
    <property type="entry name" value="AAA_11"/>
    <property type="match status" value="1"/>
</dbReference>
<dbReference type="GO" id="GO:0016787">
    <property type="term" value="F:hydrolase activity"/>
    <property type="evidence" value="ECO:0007669"/>
    <property type="project" value="UniProtKB-KW"/>
</dbReference>
<dbReference type="InterPro" id="IPR027417">
    <property type="entry name" value="P-loop_NTPase"/>
</dbReference>
<comment type="similarity">
    <text evidence="1">Belongs to the DNA2/NAM7 helicase family.</text>
</comment>
<keyword evidence="3" id="KW-0378">Hydrolase</keyword>
<feature type="domain" description="AAA+ ATPase" evidence="7">
    <location>
        <begin position="449"/>
        <end position="663"/>
    </location>
</feature>
<feature type="region of interest" description="Disordered" evidence="6">
    <location>
        <begin position="263"/>
        <end position="294"/>
    </location>
</feature>
<evidence type="ECO:0000256" key="4">
    <source>
        <dbReference type="ARBA" id="ARBA00022806"/>
    </source>
</evidence>
<evidence type="ECO:0000256" key="6">
    <source>
        <dbReference type="SAM" id="MobiDB-lite"/>
    </source>
</evidence>
<dbReference type="InterPro" id="IPR003593">
    <property type="entry name" value="AAA+_ATPase"/>
</dbReference>
<evidence type="ECO:0000256" key="2">
    <source>
        <dbReference type="ARBA" id="ARBA00022741"/>
    </source>
</evidence>
<sequence length="911" mass="99078">MAMRFSRGTAMVGRATPLGKKDVGIRALKWLQKGCKEYAKHLKEREVELGPEYVLVADAKPFLERNTMPNGCEEQCKRIAEHHDSVWENVQKELRTMLAQEVGQDWKEHRAWKRIKQVPKLQRLRVRTMKKPVEGVEKSQLNVKTADPIVELELETWRRRLERVEGMAEMAEKALQAERLAEVQALTTTAQRSLLSTFEPIAQEEIAAKALGPLQLVTSSTGFGGAHEVLLRPAHGTRLPSTLLAPGDAVLVCSCKACVLPETKEQRASGGHEEPTERVQGEGHENAGREVAEGSGKIVNGMELAKVVDVTEVPSSGELRRITNDSVTISLTRRADDSVFLDLYGEPLMILGVPDQVTFTRQQDALTKLKLTCRQAMRSIQRNQPLPPASSIVAAAFEDGHCTSTTEFGRNNPASNVVDGAGVPPLSFPGSGRLDSAQLSAVNCALDPSEPLCLIKGPPGTGKTQVISQIAARAVAAGQKVLACAPSNMGVDNMLEKFMACGLKVVRIGNPQRVSTAALDVSLGHVVDAKMESWRKSMRMQRRDLRADLVAAGNGPEAKNIRANLRRLARLNRQKERSVTLETLRAASVVLCTTIGAGDPVFELLRGEDGTFDLAIVDEAAQATEPASWIPLLRARRAVLVGDSCQLPPTIISREAIQMGLGRSMLERAEGLRDGVSVRQLSIQYRMHQLICSWSSKAMYAGSVRSASYVARRTLADIPGVAKTEVTSSILMLLDTRSPTGVLLPGAVERSAIAFGSGVASLYNEAEVDLVKLHALRLLKAGLPGSRIVVQSPYNAQVELLRETLECIPGAEEIEVASVDSFQGRESDAVIISMVRCNQSGTVGFLADARRLNVAVTRARRHVAIVCDSETVKNDPFLRHLLQYFKMHGKLMQGPESFGAASVMESASSPA</sequence>
<feature type="compositionally biased region" description="Basic and acidic residues" evidence="6">
    <location>
        <begin position="263"/>
        <end position="292"/>
    </location>
</feature>
<dbReference type="SUPFAM" id="SSF52540">
    <property type="entry name" value="P-loop containing nucleoside triphosphate hydrolases"/>
    <property type="match status" value="1"/>
</dbReference>
<dbReference type="InterPro" id="IPR041677">
    <property type="entry name" value="DNA2/NAM7_AAA_11"/>
</dbReference>
<organism evidence="8">
    <name type="scientific">Picocystis salinarum</name>
    <dbReference type="NCBI Taxonomy" id="88271"/>
    <lineage>
        <taxon>Eukaryota</taxon>
        <taxon>Viridiplantae</taxon>
        <taxon>Chlorophyta</taxon>
        <taxon>Picocystophyceae</taxon>
        <taxon>Picocystales</taxon>
        <taxon>Picocystaceae</taxon>
        <taxon>Picocystis</taxon>
    </lineage>
</organism>
<proteinExistence type="inferred from homology"/>
<dbReference type="InterPro" id="IPR047187">
    <property type="entry name" value="SF1_C_Upf1"/>
</dbReference>
<dbReference type="CDD" id="cd18808">
    <property type="entry name" value="SF1_C_Upf1"/>
    <property type="match status" value="1"/>
</dbReference>
<dbReference type="GO" id="GO:0043139">
    <property type="term" value="F:5'-3' DNA helicase activity"/>
    <property type="evidence" value="ECO:0007669"/>
    <property type="project" value="TreeGrafter"/>
</dbReference>